<evidence type="ECO:0000313" key="1">
    <source>
        <dbReference type="EMBL" id="KOF84080.1"/>
    </source>
</evidence>
<dbReference type="AlphaFoldDB" id="A0A0L8H5N3"/>
<protein>
    <submittedName>
        <fullName evidence="1">Uncharacterized protein</fullName>
    </submittedName>
</protein>
<sequence>MRQRCCKRICTQHVLPISTEERAPLRNVTDKLFMGGKHVSWNQQLDSSYCPRVL</sequence>
<proteinExistence type="predicted"/>
<organism evidence="1">
    <name type="scientific">Octopus bimaculoides</name>
    <name type="common">California two-spotted octopus</name>
    <dbReference type="NCBI Taxonomy" id="37653"/>
    <lineage>
        <taxon>Eukaryota</taxon>
        <taxon>Metazoa</taxon>
        <taxon>Spiralia</taxon>
        <taxon>Lophotrochozoa</taxon>
        <taxon>Mollusca</taxon>
        <taxon>Cephalopoda</taxon>
        <taxon>Coleoidea</taxon>
        <taxon>Octopodiformes</taxon>
        <taxon>Octopoda</taxon>
        <taxon>Incirrata</taxon>
        <taxon>Octopodidae</taxon>
        <taxon>Octopus</taxon>
    </lineage>
</organism>
<name>A0A0L8H5N3_OCTBM</name>
<reference evidence="1" key="1">
    <citation type="submission" date="2015-07" db="EMBL/GenBank/DDBJ databases">
        <title>MeaNS - Measles Nucleotide Surveillance Program.</title>
        <authorList>
            <person name="Tran T."/>
            <person name="Druce J."/>
        </authorList>
    </citation>
    <scope>NUCLEOTIDE SEQUENCE</scope>
    <source>
        <strain evidence="1">UCB-OBI-ISO-001</strain>
        <tissue evidence="1">Gonad</tissue>
    </source>
</reference>
<dbReference type="EMBL" id="KQ419279">
    <property type="protein sequence ID" value="KOF84080.1"/>
    <property type="molecule type" value="Genomic_DNA"/>
</dbReference>
<gene>
    <name evidence="1" type="ORF">OCBIM_22022666mg</name>
</gene>
<accession>A0A0L8H5N3</accession>